<sequence>MDCNPLRPRATRLADHLVGRSVPVGPGPELQLLELIYTQQNPALAGGHPVRFGKRATLIVSPGAPLAGGS</sequence>
<gene>
    <name evidence="1" type="ORF">Smic_83280</name>
</gene>
<dbReference type="Proteomes" id="UP000498740">
    <property type="component" value="Unassembled WGS sequence"/>
</dbReference>
<comment type="caution">
    <text evidence="1">The sequence shown here is derived from an EMBL/GenBank/DDBJ whole genome shotgun (WGS) entry which is preliminary data.</text>
</comment>
<organism evidence="1 2">
    <name type="scientific">Streptomyces microflavus</name>
    <name type="common">Streptomyces lipmanii</name>
    <dbReference type="NCBI Taxonomy" id="1919"/>
    <lineage>
        <taxon>Bacteria</taxon>
        <taxon>Bacillati</taxon>
        <taxon>Actinomycetota</taxon>
        <taxon>Actinomycetes</taxon>
        <taxon>Kitasatosporales</taxon>
        <taxon>Streptomycetaceae</taxon>
        <taxon>Streptomyces</taxon>
    </lineage>
</organism>
<dbReference type="AlphaFoldDB" id="A0A7J0D4W8"/>
<protein>
    <submittedName>
        <fullName evidence="1">Uncharacterized protein</fullName>
    </submittedName>
</protein>
<evidence type="ECO:0000313" key="2">
    <source>
        <dbReference type="Proteomes" id="UP000498740"/>
    </source>
</evidence>
<name>A0A7J0D4W8_STRMI</name>
<dbReference type="EMBL" id="BLWD01000003">
    <property type="protein sequence ID" value="GFN09772.1"/>
    <property type="molecule type" value="Genomic_DNA"/>
</dbReference>
<reference evidence="1 2" key="1">
    <citation type="submission" date="2020-05" db="EMBL/GenBank/DDBJ databases">
        <title>Whole genome shotgun sequence of Streptomyces microflavus NBRC 13062.</title>
        <authorList>
            <person name="Komaki H."/>
            <person name="Tamura T."/>
        </authorList>
    </citation>
    <scope>NUCLEOTIDE SEQUENCE [LARGE SCALE GENOMIC DNA]</scope>
    <source>
        <strain evidence="1 2">NBRC 13062</strain>
    </source>
</reference>
<proteinExistence type="predicted"/>
<evidence type="ECO:0000313" key="1">
    <source>
        <dbReference type="EMBL" id="GFN09772.1"/>
    </source>
</evidence>
<accession>A0A7J0D4W8</accession>